<evidence type="ECO:0000256" key="2">
    <source>
        <dbReference type="ARBA" id="ARBA00022448"/>
    </source>
</evidence>
<dbReference type="AlphaFoldDB" id="V2Z7I5"/>
<dbReference type="Pfam" id="PF00528">
    <property type="entry name" value="BPD_transp_1"/>
    <property type="match status" value="1"/>
</dbReference>
<dbReference type="STRING" id="592026.GCWU0000282_001770"/>
<dbReference type="PROSITE" id="PS50928">
    <property type="entry name" value="ABC_TM1"/>
    <property type="match status" value="1"/>
</dbReference>
<dbReference type="Gene3D" id="1.10.3720.10">
    <property type="entry name" value="MetI-like"/>
    <property type="match status" value="1"/>
</dbReference>
<evidence type="ECO:0000256" key="1">
    <source>
        <dbReference type="ARBA" id="ARBA00004651"/>
    </source>
</evidence>
<evidence type="ECO:0000256" key="5">
    <source>
        <dbReference type="ARBA" id="ARBA00022989"/>
    </source>
</evidence>
<name>V2Z7I5_9FIRM</name>
<dbReference type="CDD" id="cd06261">
    <property type="entry name" value="TM_PBP2"/>
    <property type="match status" value="1"/>
</dbReference>
<evidence type="ECO:0000259" key="8">
    <source>
        <dbReference type="PROSITE" id="PS50928"/>
    </source>
</evidence>
<dbReference type="EMBL" id="ACIL03000013">
    <property type="protein sequence ID" value="ESL02900.1"/>
    <property type="molecule type" value="Genomic_DNA"/>
</dbReference>
<comment type="similarity">
    <text evidence="7">Belongs to the binding-protein-dependent transport system permease family.</text>
</comment>
<evidence type="ECO:0000256" key="6">
    <source>
        <dbReference type="ARBA" id="ARBA00023136"/>
    </source>
</evidence>
<proteinExistence type="inferred from homology"/>
<accession>V2Z7I5</accession>
<dbReference type="GO" id="GO:0055085">
    <property type="term" value="P:transmembrane transport"/>
    <property type="evidence" value="ECO:0007669"/>
    <property type="project" value="InterPro"/>
</dbReference>
<evidence type="ECO:0000256" key="4">
    <source>
        <dbReference type="ARBA" id="ARBA00022692"/>
    </source>
</evidence>
<dbReference type="GO" id="GO:0005886">
    <property type="term" value="C:plasma membrane"/>
    <property type="evidence" value="ECO:0007669"/>
    <property type="project" value="UniProtKB-SubCell"/>
</dbReference>
<keyword evidence="5 7" id="KW-1133">Transmembrane helix</keyword>
<feature type="transmembrane region" description="Helical" evidence="7">
    <location>
        <begin position="137"/>
        <end position="160"/>
    </location>
</feature>
<feature type="transmembrane region" description="Helical" evidence="7">
    <location>
        <begin position="104"/>
        <end position="125"/>
    </location>
</feature>
<feature type="transmembrane region" description="Helical" evidence="7">
    <location>
        <begin position="74"/>
        <end position="92"/>
    </location>
</feature>
<dbReference type="OrthoDB" id="9793448at2"/>
<sequence length="280" mass="31845">MSKKVKVLAWIVICCILGVIFLLPFIWMLSTSLMGTEQIVKYPPEIFPSPFTLRSFRYIFESTHFFMYFKNSSIITILNIVGTLISTTLVAYGFAKYEAKLKGLWFTILISTMMVPYFVTIIPLYNIYAKLRFTNTILPLVLPNMLAGSSFSIFLLHQFFKSFPKEIEESARIDGCSELKILFKMVLPNSKAILFVVAIFMFVWTWNDYFGPAIFLNDEPKYTLAVGLVFLNSSISGYKDALDQGPVMAMALLTVLPIIVLYACFQKYFIRGIVSSGLKG</sequence>
<evidence type="ECO:0000256" key="3">
    <source>
        <dbReference type="ARBA" id="ARBA00022475"/>
    </source>
</evidence>
<gene>
    <name evidence="9" type="ORF">GCWU0000282_001770</name>
</gene>
<keyword evidence="10" id="KW-1185">Reference proteome</keyword>
<feature type="transmembrane region" description="Helical" evidence="7">
    <location>
        <begin position="7"/>
        <end position="27"/>
    </location>
</feature>
<comment type="subcellular location">
    <subcellularLocation>
        <location evidence="1 7">Cell membrane</location>
        <topology evidence="1 7">Multi-pass membrane protein</topology>
    </subcellularLocation>
</comment>
<dbReference type="RefSeq" id="WP_023354642.1">
    <property type="nucleotide sequence ID" value="NZ_KI535368.1"/>
</dbReference>
<dbReference type="Proteomes" id="UP000018227">
    <property type="component" value="Unassembled WGS sequence"/>
</dbReference>
<evidence type="ECO:0000256" key="7">
    <source>
        <dbReference type="RuleBase" id="RU363032"/>
    </source>
</evidence>
<reference evidence="9 10" key="1">
    <citation type="submission" date="2013-06" db="EMBL/GenBank/DDBJ databases">
        <authorList>
            <person name="Weinstock G."/>
            <person name="Sodergren E."/>
            <person name="Clifton S."/>
            <person name="Fulton L."/>
            <person name="Fulton B."/>
            <person name="Courtney L."/>
            <person name="Fronick C."/>
            <person name="Harrison M."/>
            <person name="Strong C."/>
            <person name="Farmer C."/>
            <person name="Delahaunty K."/>
            <person name="Markovic C."/>
            <person name="Hall O."/>
            <person name="Minx P."/>
            <person name="Tomlinson C."/>
            <person name="Mitreva M."/>
            <person name="Nelson J."/>
            <person name="Hou S."/>
            <person name="Wollam A."/>
            <person name="Pepin K.H."/>
            <person name="Johnson M."/>
            <person name="Bhonagiri V."/>
            <person name="Nash W.E."/>
            <person name="Warren W."/>
            <person name="Chinwalla A."/>
            <person name="Mardis E.R."/>
            <person name="Wilson R.K."/>
        </authorList>
    </citation>
    <scope>NUCLEOTIDE SEQUENCE [LARGE SCALE GENOMIC DNA]</scope>
    <source>
        <strain evidence="9 10">ATCC 51271</strain>
    </source>
</reference>
<comment type="caution">
    <text evidence="9">The sequence shown here is derived from an EMBL/GenBank/DDBJ whole genome shotgun (WGS) entry which is preliminary data.</text>
</comment>
<protein>
    <submittedName>
        <fullName evidence="9">ABC transporter, permease protein</fullName>
    </submittedName>
</protein>
<feature type="domain" description="ABC transmembrane type-1" evidence="8">
    <location>
        <begin position="69"/>
        <end position="265"/>
    </location>
</feature>
<keyword evidence="3" id="KW-1003">Cell membrane</keyword>
<feature type="transmembrane region" description="Helical" evidence="7">
    <location>
        <begin position="181"/>
        <end position="206"/>
    </location>
</feature>
<dbReference type="InterPro" id="IPR035906">
    <property type="entry name" value="MetI-like_sf"/>
</dbReference>
<dbReference type="SUPFAM" id="SSF161098">
    <property type="entry name" value="MetI-like"/>
    <property type="match status" value="1"/>
</dbReference>
<keyword evidence="6 7" id="KW-0472">Membrane</keyword>
<dbReference type="HOGENOM" id="CLU_016047_1_1_9"/>
<keyword evidence="4 7" id="KW-0812">Transmembrane</keyword>
<dbReference type="InterPro" id="IPR000515">
    <property type="entry name" value="MetI-like"/>
</dbReference>
<keyword evidence="2 7" id="KW-0813">Transport</keyword>
<dbReference type="PANTHER" id="PTHR43744">
    <property type="entry name" value="ABC TRANSPORTER PERMEASE PROTEIN MG189-RELATED-RELATED"/>
    <property type="match status" value="1"/>
</dbReference>
<dbReference type="PANTHER" id="PTHR43744:SF12">
    <property type="entry name" value="ABC TRANSPORTER PERMEASE PROTEIN MG189-RELATED"/>
    <property type="match status" value="1"/>
</dbReference>
<evidence type="ECO:0000313" key="9">
    <source>
        <dbReference type="EMBL" id="ESL02900.1"/>
    </source>
</evidence>
<evidence type="ECO:0000313" key="10">
    <source>
        <dbReference type="Proteomes" id="UP000018227"/>
    </source>
</evidence>
<dbReference type="eggNOG" id="COG0395">
    <property type="taxonomic scope" value="Bacteria"/>
</dbReference>
<organism evidence="9 10">
    <name type="scientific">Catonella morbi ATCC 51271</name>
    <dbReference type="NCBI Taxonomy" id="592026"/>
    <lineage>
        <taxon>Bacteria</taxon>
        <taxon>Bacillati</taxon>
        <taxon>Bacillota</taxon>
        <taxon>Clostridia</taxon>
        <taxon>Lachnospirales</taxon>
        <taxon>Lachnospiraceae</taxon>
        <taxon>Catonella</taxon>
    </lineage>
</organism>
<feature type="transmembrane region" description="Helical" evidence="7">
    <location>
        <begin position="247"/>
        <end position="265"/>
    </location>
</feature>